<accession>A0ABD6EW29</accession>
<organism evidence="1 2">
    <name type="scientific">Gnathostoma spinigerum</name>
    <dbReference type="NCBI Taxonomy" id="75299"/>
    <lineage>
        <taxon>Eukaryota</taxon>
        <taxon>Metazoa</taxon>
        <taxon>Ecdysozoa</taxon>
        <taxon>Nematoda</taxon>
        <taxon>Chromadorea</taxon>
        <taxon>Rhabditida</taxon>
        <taxon>Spirurina</taxon>
        <taxon>Gnathostomatomorpha</taxon>
        <taxon>Gnathostomatoidea</taxon>
        <taxon>Gnathostomatidae</taxon>
        <taxon>Gnathostoma</taxon>
    </lineage>
</organism>
<protein>
    <submittedName>
        <fullName evidence="1">Uncharacterized protein</fullName>
    </submittedName>
</protein>
<evidence type="ECO:0000313" key="2">
    <source>
        <dbReference type="Proteomes" id="UP001608902"/>
    </source>
</evidence>
<evidence type="ECO:0000313" key="1">
    <source>
        <dbReference type="EMBL" id="MFH4981268.1"/>
    </source>
</evidence>
<gene>
    <name evidence="1" type="ORF">AB6A40_007977</name>
</gene>
<proteinExistence type="predicted"/>
<dbReference type="EMBL" id="JBGFUD010006898">
    <property type="protein sequence ID" value="MFH4981268.1"/>
    <property type="molecule type" value="Genomic_DNA"/>
</dbReference>
<reference evidence="1 2" key="1">
    <citation type="submission" date="2024-08" db="EMBL/GenBank/DDBJ databases">
        <title>Gnathostoma spinigerum genome.</title>
        <authorList>
            <person name="Gonzalez-Bertolin B."/>
            <person name="Monzon S."/>
            <person name="Zaballos A."/>
            <person name="Jimenez P."/>
            <person name="Dekumyoy P."/>
            <person name="Varona S."/>
            <person name="Cuesta I."/>
            <person name="Sumanam S."/>
            <person name="Adisakwattana P."/>
            <person name="Gasser R.B."/>
            <person name="Hernandez-Gonzalez A."/>
            <person name="Young N.D."/>
            <person name="Perteguer M.J."/>
        </authorList>
    </citation>
    <scope>NUCLEOTIDE SEQUENCE [LARGE SCALE GENOMIC DNA]</scope>
    <source>
        <strain evidence="1">AL3</strain>
        <tissue evidence="1">Liver</tissue>
    </source>
</reference>
<dbReference type="AlphaFoldDB" id="A0ABD6EW29"/>
<comment type="caution">
    <text evidence="1">The sequence shown here is derived from an EMBL/GenBank/DDBJ whole genome shotgun (WGS) entry which is preliminary data.</text>
</comment>
<keyword evidence="2" id="KW-1185">Reference proteome</keyword>
<name>A0ABD6EW29_9BILA</name>
<dbReference type="Proteomes" id="UP001608902">
    <property type="component" value="Unassembled WGS sequence"/>
</dbReference>
<sequence>MQRNDILLESQHQTDSEHHFAIFLRKSQSADQKVGKPSGISKAYVYFVPPKSSGLCEETPQPLPKTDESILFPYIVCAPDLTGPFGAILLIVSSTIGKVNM</sequence>